<dbReference type="InterPro" id="IPR009937">
    <property type="entry name" value="Phage_holin_3_6"/>
</dbReference>
<reference evidence="2 3" key="1">
    <citation type="submission" date="2019-01" db="EMBL/GenBank/DDBJ databases">
        <title>Agromyces.</title>
        <authorList>
            <person name="Li J."/>
        </authorList>
    </citation>
    <scope>NUCLEOTIDE SEQUENCE [LARGE SCALE GENOMIC DNA]</scope>
    <source>
        <strain evidence="2 3">DSM 23870</strain>
    </source>
</reference>
<evidence type="ECO:0000313" key="3">
    <source>
        <dbReference type="Proteomes" id="UP000292686"/>
    </source>
</evidence>
<comment type="caution">
    <text evidence="2">The sequence shown here is derived from an EMBL/GenBank/DDBJ whole genome shotgun (WGS) entry which is preliminary data.</text>
</comment>
<evidence type="ECO:0000313" key="2">
    <source>
        <dbReference type="EMBL" id="RXZ88092.1"/>
    </source>
</evidence>
<keyword evidence="3" id="KW-1185">Reference proteome</keyword>
<gene>
    <name evidence="2" type="ORF">ESP50_02585</name>
</gene>
<feature type="transmembrane region" description="Helical" evidence="1">
    <location>
        <begin position="86"/>
        <end position="108"/>
    </location>
</feature>
<dbReference type="OrthoDB" id="5122083at2"/>
<keyword evidence="1" id="KW-0472">Membrane</keyword>
<name>A0A4Q2MDF2_9MICO</name>
<dbReference type="Proteomes" id="UP000292686">
    <property type="component" value="Unassembled WGS sequence"/>
</dbReference>
<dbReference type="Pfam" id="PF07332">
    <property type="entry name" value="Phage_holin_3_6"/>
    <property type="match status" value="1"/>
</dbReference>
<protein>
    <submittedName>
        <fullName evidence="2">Phage holin family protein</fullName>
    </submittedName>
</protein>
<dbReference type="AlphaFoldDB" id="A0A4Q2MDF2"/>
<keyword evidence="1" id="KW-0812">Transmembrane</keyword>
<accession>A0A4Q2MDF2</accession>
<evidence type="ECO:0000256" key="1">
    <source>
        <dbReference type="SAM" id="Phobius"/>
    </source>
</evidence>
<organism evidence="2 3">
    <name type="scientific">Agromyces atrinae</name>
    <dbReference type="NCBI Taxonomy" id="592376"/>
    <lineage>
        <taxon>Bacteria</taxon>
        <taxon>Bacillati</taxon>
        <taxon>Actinomycetota</taxon>
        <taxon>Actinomycetes</taxon>
        <taxon>Micrococcales</taxon>
        <taxon>Microbacteriaceae</taxon>
        <taxon>Agromyces</taxon>
    </lineage>
</organism>
<feature type="transmembrane region" description="Helical" evidence="1">
    <location>
        <begin position="55"/>
        <end position="80"/>
    </location>
</feature>
<keyword evidence="1" id="KW-1133">Transmembrane helix</keyword>
<dbReference type="EMBL" id="SDPM01000001">
    <property type="protein sequence ID" value="RXZ88092.1"/>
    <property type="molecule type" value="Genomic_DNA"/>
</dbReference>
<sequence>MSKPEAIVAESSDNRSLLTLLGQIPQVVGDLVAAELNRLKAEIAFKAKNFGLGGAFVLAAAFIAVFLLGTLIATGILALALVMPAWAAALSVSGVLLLIIVIFALLALRAFKRGSEPVETAESLKQDLNAIKGVGEYDR</sequence>
<proteinExistence type="predicted"/>